<protein>
    <submittedName>
        <fullName evidence="2">Uncharacterized protein</fullName>
    </submittedName>
</protein>
<organism evidence="2">
    <name type="scientific">Thiothrix fructosivorans</name>
    <dbReference type="NCBI Taxonomy" id="111770"/>
    <lineage>
        <taxon>Bacteria</taxon>
        <taxon>Pseudomonadati</taxon>
        <taxon>Pseudomonadota</taxon>
        <taxon>Gammaproteobacteria</taxon>
        <taxon>Thiotrichales</taxon>
        <taxon>Thiotrichaceae</taxon>
        <taxon>Thiothrix</taxon>
    </lineage>
</organism>
<reference evidence="1 3" key="1">
    <citation type="submission" date="2021-03" db="EMBL/GenBank/DDBJ databases">
        <title>Draft genome and methylome analysis of Thiotrix fructosivoruns ATCC 49748.</title>
        <authorList>
            <person name="Fomenkov A."/>
            <person name="Grabovich M.Y."/>
            <person name="Roberts R.J."/>
        </authorList>
    </citation>
    <scope>NUCLEOTIDE SEQUENCE [LARGE SCALE GENOMIC DNA]</scope>
    <source>
        <strain evidence="1 3">ATCC 49748</strain>
    </source>
</reference>
<sequence>MSTTVNFTGSVDRDLLRRAKVIAAKSDTSINALFNAELRYLVETFEAAEVVSNQNFRTLLNFSLGRIDDLQAMEALGIESAEDLFLLMVQAHLPMPRLPDSVTQGMVEVLNALPLAAVAHG</sequence>
<dbReference type="RefSeq" id="WP_207252259.1">
    <property type="nucleotide sequence ID" value="NZ_JAFMPM010000008.1"/>
</dbReference>
<dbReference type="EMBL" id="CP072748">
    <property type="protein sequence ID" value="QTX09370.1"/>
    <property type="molecule type" value="Genomic_DNA"/>
</dbReference>
<accession>A0A8B0SG16</accession>
<evidence type="ECO:0000313" key="1">
    <source>
        <dbReference type="EMBL" id="MBO0614537.1"/>
    </source>
</evidence>
<name>A0A8B0SG16_9GAMM</name>
<evidence type="ECO:0000313" key="2">
    <source>
        <dbReference type="EMBL" id="QTX09370.1"/>
    </source>
</evidence>
<dbReference type="EMBL" id="JAFMPM010000008">
    <property type="protein sequence ID" value="MBO0614537.1"/>
    <property type="molecule type" value="Genomic_DNA"/>
</dbReference>
<keyword evidence="3" id="KW-1185">Reference proteome</keyword>
<gene>
    <name evidence="2" type="ORF">J1836_012070</name>
    <name evidence="1" type="ORF">J1836_16680</name>
</gene>
<proteinExistence type="predicted"/>
<dbReference type="AlphaFoldDB" id="A0A8B0SG16"/>
<dbReference type="Proteomes" id="UP000664466">
    <property type="component" value="Unassembled WGS sequence"/>
</dbReference>
<evidence type="ECO:0000313" key="3">
    <source>
        <dbReference type="Proteomes" id="UP000664466"/>
    </source>
</evidence>
<reference evidence="2" key="2">
    <citation type="submission" date="2021-04" db="EMBL/GenBank/DDBJ databases">
        <title>Complete Genome and methylome analysis of Thiothrix fructosivorans ATCC 49748.</title>
        <authorList>
            <person name="Fomenkov A."/>
            <person name="Sun L."/>
            <person name="Vincze T."/>
            <person name="Grabovich M.Y."/>
            <person name="Roberts R.J."/>
        </authorList>
    </citation>
    <scope>NUCLEOTIDE SEQUENCE</scope>
    <source>
        <strain evidence="2">ATCC 49748</strain>
    </source>
</reference>